<dbReference type="RefSeq" id="WP_284390426.1">
    <property type="nucleotide sequence ID" value="NZ_BSNK01000002.1"/>
</dbReference>
<reference evidence="1" key="1">
    <citation type="journal article" date="2014" name="Int. J. Syst. Evol. Microbiol.">
        <title>Complete genome of a new Firmicutes species belonging to the dominant human colonic microbiota ('Ruminococcus bicirculans') reveals two chromosomes and a selective capacity to utilize plant glucans.</title>
        <authorList>
            <consortium name="NISC Comparative Sequencing Program"/>
            <person name="Wegmann U."/>
            <person name="Louis P."/>
            <person name="Goesmann A."/>
            <person name="Henrissat B."/>
            <person name="Duncan S.H."/>
            <person name="Flint H.J."/>
        </authorList>
    </citation>
    <scope>NUCLEOTIDE SEQUENCE</scope>
    <source>
        <strain evidence="1">NBRC 108219</strain>
    </source>
</reference>
<proteinExistence type="predicted"/>
<reference evidence="1" key="2">
    <citation type="submission" date="2023-01" db="EMBL/GenBank/DDBJ databases">
        <title>Draft genome sequence of Algimonas ampicilliniresistens strain NBRC 108219.</title>
        <authorList>
            <person name="Sun Q."/>
            <person name="Mori K."/>
        </authorList>
    </citation>
    <scope>NUCLEOTIDE SEQUENCE</scope>
    <source>
        <strain evidence="1">NBRC 108219</strain>
    </source>
</reference>
<evidence type="ECO:0000313" key="2">
    <source>
        <dbReference type="Proteomes" id="UP001161391"/>
    </source>
</evidence>
<evidence type="ECO:0000313" key="1">
    <source>
        <dbReference type="EMBL" id="GLQ24225.1"/>
    </source>
</evidence>
<gene>
    <name evidence="1" type="ORF">GCM10007853_20990</name>
</gene>
<dbReference type="Proteomes" id="UP001161391">
    <property type="component" value="Unassembled WGS sequence"/>
</dbReference>
<protein>
    <submittedName>
        <fullName evidence="1">Uncharacterized protein</fullName>
    </submittedName>
</protein>
<sequence>MLQITQDEFCGLLLTAIHNETPAEDIVLLKNEEALLLHDLQLDAGLFEYIMLDVIGLIKETKGTHPPVIQIKSVMPFLPNKIGLFDRFFSRVEKKYYPKFKPISVKEAAALMYRDSF</sequence>
<comment type="caution">
    <text evidence="1">The sequence shown here is derived from an EMBL/GenBank/DDBJ whole genome shotgun (WGS) entry which is preliminary data.</text>
</comment>
<name>A0ABQ5V9V4_9PROT</name>
<keyword evidence="2" id="KW-1185">Reference proteome</keyword>
<dbReference type="EMBL" id="BSNK01000002">
    <property type="protein sequence ID" value="GLQ24225.1"/>
    <property type="molecule type" value="Genomic_DNA"/>
</dbReference>
<organism evidence="1 2">
    <name type="scientific">Algimonas ampicilliniresistens</name>
    <dbReference type="NCBI Taxonomy" id="1298735"/>
    <lineage>
        <taxon>Bacteria</taxon>
        <taxon>Pseudomonadati</taxon>
        <taxon>Pseudomonadota</taxon>
        <taxon>Alphaproteobacteria</taxon>
        <taxon>Maricaulales</taxon>
        <taxon>Robiginitomaculaceae</taxon>
        <taxon>Algimonas</taxon>
    </lineage>
</organism>
<accession>A0ABQ5V9V4</accession>